<dbReference type="InterPro" id="IPR023214">
    <property type="entry name" value="HAD_sf"/>
</dbReference>
<dbReference type="SFLD" id="SFLDS00003">
    <property type="entry name" value="Haloacid_Dehalogenase"/>
    <property type="match status" value="1"/>
</dbReference>
<dbReference type="InterPro" id="IPR036412">
    <property type="entry name" value="HAD-like_sf"/>
</dbReference>
<evidence type="ECO:0000313" key="3">
    <source>
        <dbReference type="Proteomes" id="UP001595898"/>
    </source>
</evidence>
<dbReference type="SUPFAM" id="SSF56784">
    <property type="entry name" value="HAD-like"/>
    <property type="match status" value="1"/>
</dbReference>
<proteinExistence type="inferred from homology"/>
<dbReference type="AlphaFoldDB" id="A0ABD5PL02"/>
<dbReference type="Proteomes" id="UP001595898">
    <property type="component" value="Unassembled WGS sequence"/>
</dbReference>
<dbReference type="Pfam" id="PF00702">
    <property type="entry name" value="Hydrolase"/>
    <property type="match status" value="1"/>
</dbReference>
<dbReference type="Gene3D" id="3.40.50.1000">
    <property type="entry name" value="HAD superfamily/HAD-like"/>
    <property type="match status" value="1"/>
</dbReference>
<dbReference type="PANTHER" id="PTHR43434:SF1">
    <property type="entry name" value="PHOSPHOGLYCOLATE PHOSPHATASE"/>
    <property type="match status" value="1"/>
</dbReference>
<dbReference type="GO" id="GO:0016787">
    <property type="term" value="F:hydrolase activity"/>
    <property type="evidence" value="ECO:0007669"/>
    <property type="project" value="UniProtKB-KW"/>
</dbReference>
<gene>
    <name evidence="2" type="ORF">ACFO5R_04240</name>
</gene>
<dbReference type="SFLD" id="SFLDG01129">
    <property type="entry name" value="C1.5:_HAD__Beta-PGM__Phosphata"/>
    <property type="match status" value="1"/>
</dbReference>
<dbReference type="InterPro" id="IPR006439">
    <property type="entry name" value="HAD-SF_hydro_IA"/>
</dbReference>
<name>A0ABD5PL02_9EURY</name>
<evidence type="ECO:0000256" key="1">
    <source>
        <dbReference type="ARBA" id="ARBA00007958"/>
    </source>
</evidence>
<reference evidence="2 3" key="1">
    <citation type="journal article" date="2019" name="Int. J. Syst. Evol. Microbiol.">
        <title>The Global Catalogue of Microorganisms (GCM) 10K type strain sequencing project: providing services to taxonomists for standard genome sequencing and annotation.</title>
        <authorList>
            <consortium name="The Broad Institute Genomics Platform"/>
            <consortium name="The Broad Institute Genome Sequencing Center for Infectious Disease"/>
            <person name="Wu L."/>
            <person name="Ma J."/>
        </authorList>
    </citation>
    <scope>NUCLEOTIDE SEQUENCE [LARGE SCALE GENOMIC DNA]</scope>
    <source>
        <strain evidence="2 3">WLHS5</strain>
    </source>
</reference>
<keyword evidence="2" id="KW-0378">Hydrolase</keyword>
<dbReference type="PANTHER" id="PTHR43434">
    <property type="entry name" value="PHOSPHOGLYCOLATE PHOSPHATASE"/>
    <property type="match status" value="1"/>
</dbReference>
<keyword evidence="3" id="KW-1185">Reference proteome</keyword>
<comment type="caution">
    <text evidence="2">The sequence shown here is derived from an EMBL/GenBank/DDBJ whole genome shotgun (WGS) entry which is preliminary data.</text>
</comment>
<sequence>MTMRHSTIGNESNTSAVLFDMDGVILEGHGTDSIVHSRALDDVLAARKVTVPDHLRPPLERFEYTDEFVAACETIGVEADEFYALREEHSARRSIDRIQSGRRTLYDDVDVLERLASDRDIALVSNNYDPTVSFVVDHFGLEAFSFVRGRDIGVEGFHRRKPEPYYLEQALGALDVDDGVYVGDRETDLVAAERAGLRPVFIRREHNRSLELEHETAVEIQSLDELRDLV</sequence>
<organism evidence="2 3">
    <name type="scientific">Halosolutus amylolyticus</name>
    <dbReference type="NCBI Taxonomy" id="2932267"/>
    <lineage>
        <taxon>Archaea</taxon>
        <taxon>Methanobacteriati</taxon>
        <taxon>Methanobacteriota</taxon>
        <taxon>Stenosarchaea group</taxon>
        <taxon>Halobacteria</taxon>
        <taxon>Halobacteriales</taxon>
        <taxon>Natrialbaceae</taxon>
        <taxon>Halosolutus</taxon>
    </lineage>
</organism>
<comment type="similarity">
    <text evidence="1">Belongs to the HAD-like hydrolase superfamily.</text>
</comment>
<dbReference type="InterPro" id="IPR050155">
    <property type="entry name" value="HAD-like_hydrolase_sf"/>
</dbReference>
<accession>A0ABD5PL02</accession>
<protein>
    <submittedName>
        <fullName evidence="2">HAD family hydrolase</fullName>
        <ecNumber evidence="2">3.-.-.-</ecNumber>
    </submittedName>
</protein>
<dbReference type="RefSeq" id="WP_250139279.1">
    <property type="nucleotide sequence ID" value="NZ_JALIQP010000001.1"/>
</dbReference>
<dbReference type="EC" id="3.-.-.-" evidence="2"/>
<dbReference type="EMBL" id="JBHSFA010000002">
    <property type="protein sequence ID" value="MFC4541136.1"/>
    <property type="molecule type" value="Genomic_DNA"/>
</dbReference>
<evidence type="ECO:0000313" key="2">
    <source>
        <dbReference type="EMBL" id="MFC4541136.1"/>
    </source>
</evidence>
<dbReference type="NCBIfam" id="TIGR01549">
    <property type="entry name" value="HAD-SF-IA-v1"/>
    <property type="match status" value="1"/>
</dbReference>